<dbReference type="InterPro" id="IPR058531">
    <property type="entry name" value="Baseplate_J_M"/>
</dbReference>
<dbReference type="RefSeq" id="WP_367973879.1">
    <property type="nucleotide sequence ID" value="NZ_JBFPEQ010000001.1"/>
</dbReference>
<dbReference type="EMBL" id="JBFPER010000001">
    <property type="protein sequence ID" value="MEX0380474.1"/>
    <property type="molecule type" value="Genomic_DNA"/>
</dbReference>
<keyword evidence="3" id="KW-1185">Reference proteome</keyword>
<dbReference type="Proteomes" id="UP001556617">
    <property type="component" value="Unassembled WGS sequence"/>
</dbReference>
<sequence>MTPKELANKFQAMDFDYFINAALDRVPSNLDTREGSVIYDAIAPAAYVMAEMSLNVADTVLNTFTQTASGEYLDYRAEERGLTREQATLTRLTATLTDENGQPLVANIGDRFASIGVEPNYYQLTKLSNISGQATLTAETAGEIGNSYIGQLLPISAIAGFGNAIVNEVIIPARNAETDDELRERLLTSNEVIAFGGNVTDYIKFIIDMEDVAAVQVYPTWNGGGTVKAVILNNQYLAPSQALIDQVKNAIDPSNSSGNGYGIAPVGHTVTVAAPILRTINVGVMISTTSTVTVEDVRQKVEQAIAEYVNSVREKWGNVNANERTYTVILYRSQIIIALLKVDGLTNATNVKFDGADKDITLTTTATIEELPMLGTVTIDG</sequence>
<organism evidence="2 3">
    <name type="scientific">Leuconostoc aquikimchii</name>
    <dbReference type="NCBI Taxonomy" id="3236804"/>
    <lineage>
        <taxon>Bacteria</taxon>
        <taxon>Bacillati</taxon>
        <taxon>Bacillota</taxon>
        <taxon>Bacilli</taxon>
        <taxon>Lactobacillales</taxon>
        <taxon>Lactobacillaceae</taxon>
        <taxon>Leuconostoc</taxon>
    </lineage>
</organism>
<comment type="caution">
    <text evidence="2">The sequence shown here is derived from an EMBL/GenBank/DDBJ whole genome shotgun (WGS) entry which is preliminary data.</text>
</comment>
<dbReference type="InterPro" id="IPR052399">
    <property type="entry name" value="Phage_Baseplate_Assmbl_Protein"/>
</dbReference>
<evidence type="ECO:0000313" key="2">
    <source>
        <dbReference type="EMBL" id="MEX0380474.1"/>
    </source>
</evidence>
<evidence type="ECO:0000259" key="1">
    <source>
        <dbReference type="Pfam" id="PF26078"/>
    </source>
</evidence>
<gene>
    <name evidence="2" type="ORF">AB3K24_03805</name>
</gene>
<proteinExistence type="predicted"/>
<name>A0ABV3S3P5_9LACO</name>
<dbReference type="Pfam" id="PF26078">
    <property type="entry name" value="Baseplate_J_M"/>
    <property type="match status" value="1"/>
</dbReference>
<dbReference type="PANTHER" id="PTHR37829:SF3">
    <property type="entry name" value="PROTEIN JAYE-RELATED"/>
    <property type="match status" value="1"/>
</dbReference>
<protein>
    <submittedName>
        <fullName evidence="2">Baseplate J/gp47 family protein</fullName>
    </submittedName>
</protein>
<accession>A0ABV3S3P5</accession>
<dbReference type="PANTHER" id="PTHR37829">
    <property type="entry name" value="PHAGE-LIKE ELEMENT PBSX PROTEIN XKDT"/>
    <property type="match status" value="1"/>
</dbReference>
<evidence type="ECO:0000313" key="3">
    <source>
        <dbReference type="Proteomes" id="UP001556617"/>
    </source>
</evidence>
<reference evidence="2 3" key="1">
    <citation type="submission" date="2024-07" db="EMBL/GenBank/DDBJ databases">
        <authorList>
            <person name="Yun M."/>
        </authorList>
    </citation>
    <scope>NUCLEOTIDE SEQUENCE [LARGE SCALE GENOMIC DNA]</scope>
    <source>
        <strain evidence="2 3">MS01</strain>
    </source>
</reference>
<feature type="domain" description="Baseplate J-like central" evidence="1">
    <location>
        <begin position="194"/>
        <end position="274"/>
    </location>
</feature>